<comment type="caution">
    <text evidence="1">The sequence shown here is derived from an EMBL/GenBank/DDBJ whole genome shotgun (WGS) entry which is preliminary data.</text>
</comment>
<reference evidence="1 2" key="1">
    <citation type="submission" date="2024-11" db="EMBL/GenBank/DDBJ databases">
        <authorList>
            <person name="Heng Y.C."/>
            <person name="Lim A.C.H."/>
            <person name="Lee J.K.Y."/>
            <person name="Kittelmann S."/>
        </authorList>
    </citation>
    <scope>NUCLEOTIDE SEQUENCE [LARGE SCALE GENOMIC DNA]</scope>
    <source>
        <strain evidence="1 2">WILCCON 0114</strain>
    </source>
</reference>
<evidence type="ECO:0000313" key="2">
    <source>
        <dbReference type="Proteomes" id="UP001623592"/>
    </source>
</evidence>
<accession>A0ABW8TFV1</accession>
<proteinExistence type="predicted"/>
<dbReference type="RefSeq" id="WP_406787215.1">
    <property type="nucleotide sequence ID" value="NZ_JBJIAA010000006.1"/>
</dbReference>
<name>A0ABW8TFV1_9CLOT</name>
<sequence>MDLEKLIELSSNSELEEMDLLAASCRVSTIRAVPDDDGDEKEMYVKIDG</sequence>
<protein>
    <submittedName>
        <fullName evidence="1">Uncharacterized protein</fullName>
    </submittedName>
</protein>
<keyword evidence="2" id="KW-1185">Reference proteome</keyword>
<organism evidence="1 2">
    <name type="scientific">Clostridium neuense</name>
    <dbReference type="NCBI Taxonomy" id="1728934"/>
    <lineage>
        <taxon>Bacteria</taxon>
        <taxon>Bacillati</taxon>
        <taxon>Bacillota</taxon>
        <taxon>Clostridia</taxon>
        <taxon>Eubacteriales</taxon>
        <taxon>Clostridiaceae</taxon>
        <taxon>Clostridium</taxon>
    </lineage>
</organism>
<dbReference type="EMBL" id="JBJIAA010000006">
    <property type="protein sequence ID" value="MFL0250550.1"/>
    <property type="molecule type" value="Genomic_DNA"/>
</dbReference>
<gene>
    <name evidence="1" type="ORF">ACJDT4_08970</name>
</gene>
<evidence type="ECO:0000313" key="1">
    <source>
        <dbReference type="EMBL" id="MFL0250550.1"/>
    </source>
</evidence>
<dbReference type="Proteomes" id="UP001623592">
    <property type="component" value="Unassembled WGS sequence"/>
</dbReference>